<dbReference type="AlphaFoldDB" id="A0A852TC44"/>
<evidence type="ECO:0000259" key="1">
    <source>
        <dbReference type="Pfam" id="PF10026"/>
    </source>
</evidence>
<reference evidence="3" key="2">
    <citation type="submission" date="2020-08" db="EMBL/GenBank/DDBJ databases">
        <title>The Agave Microbiome: Exploring the role of microbial communities in plant adaptations to desert environments.</title>
        <authorList>
            <person name="Partida-Martinez L.P."/>
        </authorList>
    </citation>
    <scope>NUCLEOTIDE SEQUENCE [LARGE SCALE GENOMIC DNA]</scope>
    <source>
        <strain evidence="3">AT2.8</strain>
    </source>
</reference>
<organism evidence="2 3">
    <name type="scientific">Neobacillus niacini</name>
    <dbReference type="NCBI Taxonomy" id="86668"/>
    <lineage>
        <taxon>Bacteria</taxon>
        <taxon>Bacillati</taxon>
        <taxon>Bacillota</taxon>
        <taxon>Bacilli</taxon>
        <taxon>Bacillales</taxon>
        <taxon>Bacillaceae</taxon>
        <taxon>Neobacillus</taxon>
    </lineage>
</organism>
<reference evidence="3" key="1">
    <citation type="submission" date="2020-07" db="EMBL/GenBank/DDBJ databases">
        <authorList>
            <person name="Partida-Martinez L."/>
            <person name="Huntemann M."/>
            <person name="Clum A."/>
            <person name="Wang J."/>
            <person name="Palaniappan K."/>
            <person name="Ritter S."/>
            <person name="Chen I.-M."/>
            <person name="Stamatis D."/>
            <person name="Reddy T."/>
            <person name="O'Malley R."/>
            <person name="Daum C."/>
            <person name="Shapiro N."/>
            <person name="Ivanova N."/>
            <person name="Kyrpides N."/>
            <person name="Woyke T."/>
        </authorList>
    </citation>
    <scope>NUCLEOTIDE SEQUENCE [LARGE SCALE GENOMIC DNA]</scope>
    <source>
        <strain evidence="3">AT2.8</strain>
    </source>
</reference>
<dbReference type="Proteomes" id="UP000548423">
    <property type="component" value="Unassembled WGS sequence"/>
</dbReference>
<proteinExistence type="predicted"/>
<protein>
    <submittedName>
        <fullName evidence="2">Uncharacterized protein YjaZ</fullName>
    </submittedName>
</protein>
<dbReference type="Pfam" id="PF10026">
    <property type="entry name" value="DUF2268"/>
    <property type="match status" value="1"/>
</dbReference>
<name>A0A852TC44_9BACI</name>
<dbReference type="EMBL" id="JACCBX010000004">
    <property type="protein sequence ID" value="NYE05505.1"/>
    <property type="molecule type" value="Genomic_DNA"/>
</dbReference>
<evidence type="ECO:0000313" key="2">
    <source>
        <dbReference type="EMBL" id="NYE05505.1"/>
    </source>
</evidence>
<feature type="domain" description="DUF2268" evidence="1">
    <location>
        <begin position="64"/>
        <end position="256"/>
    </location>
</feature>
<dbReference type="InterPro" id="IPR018728">
    <property type="entry name" value="DUF2268"/>
</dbReference>
<gene>
    <name evidence="2" type="ORF">F4694_002258</name>
</gene>
<sequence>MGIIRTDKWLEEEFDRPIKICEKLLPVFNGQSPSKVYNQLTNFGMYRASRRTEEIFNSMKENMIWEEVEDIFQEYKKKWGGPDVPIYLFPIEQNRSLFFRQEDKLKGGVSYPDKMFLFLSDKITSPELEALFVHEYHHICRLNKETKKFSDYTLLDSIIIEGLAEYSVLVHCGRNYLADWCRMYSGAELDDYWGKFLEGNLNIKKNERKHDDLLYGAGRIPKLLGYAAGFKIVEDYYRQNHYSTKLSFTLPAKTYLQTERNYTKKGRKK</sequence>
<evidence type="ECO:0000313" key="3">
    <source>
        <dbReference type="Proteomes" id="UP000548423"/>
    </source>
</evidence>
<accession>A0A852TC44</accession>
<comment type="caution">
    <text evidence="2">The sequence shown here is derived from an EMBL/GenBank/DDBJ whole genome shotgun (WGS) entry which is preliminary data.</text>
</comment>